<dbReference type="OrthoDB" id="10261039at2759"/>
<dbReference type="EMBL" id="CAJPEV010003127">
    <property type="protein sequence ID" value="CAG0899008.1"/>
    <property type="molecule type" value="Genomic_DNA"/>
</dbReference>
<keyword evidence="4 7" id="KW-1133">Transmembrane helix</keyword>
<comment type="subunit">
    <text evidence="7">Component of the mitochondrial contact site and cristae organizing system (MICOS) complex.</text>
</comment>
<keyword evidence="3 7" id="KW-0999">Mitochondrion inner membrane</keyword>
<comment type="similarity">
    <text evidence="1 7">Belongs to the MICOS complex subunit Mic60 family.</text>
</comment>
<proteinExistence type="inferred from homology"/>
<name>A0A7R9AB24_9CRUS</name>
<dbReference type="InterPro" id="IPR019133">
    <property type="entry name" value="MIC60"/>
</dbReference>
<keyword evidence="2 7" id="KW-0812">Transmembrane</keyword>
<dbReference type="GO" id="GO:0042407">
    <property type="term" value="P:cristae formation"/>
    <property type="evidence" value="ECO:0007669"/>
    <property type="project" value="TreeGrafter"/>
</dbReference>
<comment type="subcellular location">
    <subcellularLocation>
        <location evidence="7">Mitochondrion inner membrane</location>
        <topology evidence="7">Single-pass membrane protein</topology>
    </subcellularLocation>
</comment>
<evidence type="ECO:0000256" key="9">
    <source>
        <dbReference type="SAM" id="MobiDB-lite"/>
    </source>
</evidence>
<dbReference type="PANTHER" id="PTHR15415">
    <property type="entry name" value="MITOFILIN"/>
    <property type="match status" value="1"/>
</dbReference>
<comment type="function">
    <text evidence="7">Component of the MICOS complex, a large protein complex of the mitochondrial inner membrane that plays crucial roles in the maintenance of crista junctions, inner membrane architecture, and formation of contact sites to the outer membrane.</text>
</comment>
<keyword evidence="5 7" id="KW-0496">Mitochondrion</keyword>
<evidence type="ECO:0000313" key="11">
    <source>
        <dbReference type="Proteomes" id="UP000677054"/>
    </source>
</evidence>
<evidence type="ECO:0000256" key="8">
    <source>
        <dbReference type="SAM" id="Coils"/>
    </source>
</evidence>
<evidence type="ECO:0000256" key="1">
    <source>
        <dbReference type="ARBA" id="ARBA00010877"/>
    </source>
</evidence>
<dbReference type="PANTHER" id="PTHR15415:SF7">
    <property type="entry name" value="MICOS COMPLEX SUBUNIT MIC60"/>
    <property type="match status" value="1"/>
</dbReference>
<reference evidence="10" key="1">
    <citation type="submission" date="2020-11" db="EMBL/GenBank/DDBJ databases">
        <authorList>
            <person name="Tran Van P."/>
        </authorList>
    </citation>
    <scope>NUCLEOTIDE SEQUENCE</scope>
</reference>
<keyword evidence="8" id="KW-0175">Coiled coil</keyword>
<feature type="coiled-coil region" evidence="8">
    <location>
        <begin position="448"/>
        <end position="525"/>
    </location>
</feature>
<gene>
    <name evidence="10" type="ORF">DSTB1V02_LOCUS10650</name>
</gene>
<feature type="transmembrane region" description="Helical" evidence="7">
    <location>
        <begin position="56"/>
        <end position="77"/>
    </location>
</feature>
<keyword evidence="6 7" id="KW-0472">Membrane</keyword>
<evidence type="ECO:0000256" key="7">
    <source>
        <dbReference type="RuleBase" id="RU363000"/>
    </source>
</evidence>
<feature type="compositionally biased region" description="Low complexity" evidence="9">
    <location>
        <begin position="164"/>
        <end position="174"/>
    </location>
</feature>
<evidence type="ECO:0000256" key="3">
    <source>
        <dbReference type="ARBA" id="ARBA00022792"/>
    </source>
</evidence>
<dbReference type="AlphaFoldDB" id="A0A7R9AB24"/>
<dbReference type="GO" id="GO:0061617">
    <property type="term" value="C:MICOS complex"/>
    <property type="evidence" value="ECO:0007669"/>
    <property type="project" value="TreeGrafter"/>
</dbReference>
<sequence>MVKMLHSRVASLPKFKLLTSTLGSRWRPGISALQNSNSMQQYSTSGQQDKSRAWRLLLLGGGVTLVGLGGTIGYAYYDSSFKKKLENTVPYSSTVFTFFNFDKEKSSPPLPKPMYVLARAERMPVITKVKKPALEEVPLAKVPKPEIEVVTKPPALSSSPVKETTGSVTSSSTSPLPQDVGKSGTMTSLNVPNPGAGLMGGRQPKSQDPPKKLSGPLDPEEEAAAVERKKFCECVAVLQDKVSKHVLSAAALHNKAMEAIREHFEYAQKAMDEATVDQPSGQSETWKVAEEAAKKRASSIDEAEAARQTAREMTDKLEEVLNKAKKSKVMAGDPILSEVERCLHESRNQLDEAAKKVMGARCTLEGLEEYKNKVQNELSSFQREIHILIPEVKPGDPSKDLTPTELHIGLLHALKRLSAKTKEVEKLKALEQQRIKGVLEKHTTDARKEADERATKEHTRKLKRLEENYQHKISQMKEQFEADLQTQMRRQAAAHAEHLQDVLGVQEKQRERKFVHELSQEVENQRNLYQGKIAELMGQVEGIKSSMKGYDIQWSQKGSYLAPKQASGQDAPLPREH</sequence>
<evidence type="ECO:0000256" key="6">
    <source>
        <dbReference type="ARBA" id="ARBA00023136"/>
    </source>
</evidence>
<accession>A0A7R9AB24</accession>
<evidence type="ECO:0000256" key="2">
    <source>
        <dbReference type="ARBA" id="ARBA00022692"/>
    </source>
</evidence>
<evidence type="ECO:0000256" key="5">
    <source>
        <dbReference type="ARBA" id="ARBA00023128"/>
    </source>
</evidence>
<dbReference type="Pfam" id="PF09731">
    <property type="entry name" value="Mitofilin"/>
    <property type="match status" value="1"/>
</dbReference>
<evidence type="ECO:0000313" key="10">
    <source>
        <dbReference type="EMBL" id="CAD7250881.1"/>
    </source>
</evidence>
<feature type="coiled-coil region" evidence="8">
    <location>
        <begin position="300"/>
        <end position="384"/>
    </location>
</feature>
<dbReference type="EMBL" id="LR902644">
    <property type="protein sequence ID" value="CAD7250881.1"/>
    <property type="molecule type" value="Genomic_DNA"/>
</dbReference>
<keyword evidence="11" id="KW-1185">Reference proteome</keyword>
<evidence type="ECO:0000256" key="4">
    <source>
        <dbReference type="ARBA" id="ARBA00022989"/>
    </source>
</evidence>
<organism evidence="10">
    <name type="scientific">Darwinula stevensoni</name>
    <dbReference type="NCBI Taxonomy" id="69355"/>
    <lineage>
        <taxon>Eukaryota</taxon>
        <taxon>Metazoa</taxon>
        <taxon>Ecdysozoa</taxon>
        <taxon>Arthropoda</taxon>
        <taxon>Crustacea</taxon>
        <taxon>Oligostraca</taxon>
        <taxon>Ostracoda</taxon>
        <taxon>Podocopa</taxon>
        <taxon>Podocopida</taxon>
        <taxon>Darwinulocopina</taxon>
        <taxon>Darwinuloidea</taxon>
        <taxon>Darwinulidae</taxon>
        <taxon>Darwinula</taxon>
    </lineage>
</organism>
<feature type="region of interest" description="Disordered" evidence="9">
    <location>
        <begin position="151"/>
        <end position="222"/>
    </location>
</feature>
<dbReference type="Proteomes" id="UP000677054">
    <property type="component" value="Unassembled WGS sequence"/>
</dbReference>
<protein>
    <recommendedName>
        <fullName evidence="7">MICOS complex subunit MIC60</fullName>
    </recommendedName>
    <alternativeName>
        <fullName evidence="7">Mitofilin</fullName>
    </alternativeName>
</protein>